<dbReference type="PANTHER" id="PTHR28083:SF1">
    <property type="entry name" value="GOOD FOR FULL DBP5 ACTIVITY PROTEIN 2"/>
    <property type="match status" value="1"/>
</dbReference>
<dbReference type="Gene3D" id="3.30.420.10">
    <property type="entry name" value="Ribonuclease H-like superfamily/Ribonuclease H"/>
    <property type="match status" value="1"/>
</dbReference>
<dbReference type="InterPro" id="IPR048519">
    <property type="entry name" value="Gfd2/YDR514C-like_C"/>
</dbReference>
<feature type="region of interest" description="Disordered" evidence="1">
    <location>
        <begin position="427"/>
        <end position="454"/>
    </location>
</feature>
<evidence type="ECO:0000259" key="2">
    <source>
        <dbReference type="Pfam" id="PF21762"/>
    </source>
</evidence>
<dbReference type="GeneID" id="93652922"/>
<comment type="caution">
    <text evidence="3">The sequence shown here is derived from an EMBL/GenBank/DDBJ whole genome shotgun (WGS) entry which is preliminary data.</text>
</comment>
<proteinExistence type="predicted"/>
<keyword evidence="4" id="KW-1185">Reference proteome</keyword>
<dbReference type="PANTHER" id="PTHR28083">
    <property type="entry name" value="GOOD FOR FULL DBP5 ACTIVITY PROTEIN 2"/>
    <property type="match status" value="1"/>
</dbReference>
<feature type="compositionally biased region" description="Basic and acidic residues" evidence="1">
    <location>
        <begin position="428"/>
        <end position="437"/>
    </location>
</feature>
<gene>
    <name evidence="3" type="ORF">I9W82_004293</name>
</gene>
<feature type="domain" description="Gfd2/YDR514C-like C-terminal" evidence="2">
    <location>
        <begin position="190"/>
        <end position="368"/>
    </location>
</feature>
<dbReference type="GO" id="GO:0003676">
    <property type="term" value="F:nucleic acid binding"/>
    <property type="evidence" value="ECO:0007669"/>
    <property type="project" value="InterPro"/>
</dbReference>
<dbReference type="GO" id="GO:0005634">
    <property type="term" value="C:nucleus"/>
    <property type="evidence" value="ECO:0007669"/>
    <property type="project" value="TreeGrafter"/>
</dbReference>
<accession>A0A8H8DAJ9</accession>
<dbReference type="InterPro" id="IPR036397">
    <property type="entry name" value="RNaseH_sf"/>
</dbReference>
<dbReference type="SUPFAM" id="SSF53098">
    <property type="entry name" value="Ribonuclease H-like"/>
    <property type="match status" value="1"/>
</dbReference>
<dbReference type="RefSeq" id="XP_067547081.1">
    <property type="nucleotide sequence ID" value="XM_067693350.1"/>
</dbReference>
<dbReference type="InterPro" id="IPR040151">
    <property type="entry name" value="Gfd2/YDR514C-like"/>
</dbReference>
<dbReference type="EMBL" id="JAEOAQ010000006">
    <property type="protein sequence ID" value="KAG5417965.1"/>
    <property type="molecule type" value="Genomic_DNA"/>
</dbReference>
<sequence length="493" mass="55495">MKARLPSKTAEQYRQLVKMDNMGFKLDAPVNGDTAGSSSVTNTRAYGTVTGASAVSSNGTGSVSSNDGSSNGSTKKKGPGRATRTRTASGKKRRNQQQSQDQRAQYQISEYERQNALNNLASSYERLLQPIRNLYPHSHRSNVTSITDAIMQNYNNLNQHHIKTNPRLTNKPFNQKFQTQMRQLLNGNMILFSIDIEAWEMENKTVTEIGIAIYDPRRNVSRFSVVPVFTKLHIRIMENMHRANGKFVVDHAVNFVGEPTLILSMRDSVILIQSLFDYFFKPSSSENNDGLDTYLVGHGVSGDIKWLSSIGIEFPTKYLTLDTLDILKITHGNHHLGLGAALKKLDLPHVFLHNAGNDAYYTLLLVLKLMDPGVRTCYELDLCLDKELMMSKEEKEAMKEAKRVEREQRKEAKELRKKLLAEGIQVPVDEKEKEKRENKKKKKKAKSKQNHVHNVASSVYCSASDAVLYVFAGKTLPGEEEEVGGEEKEGSER</sequence>
<reference evidence="3 4" key="1">
    <citation type="submission" date="2020-12" db="EMBL/GenBank/DDBJ databases">
        <title>Effect of drift, selection, and recombination on the evolution of hybrid genomes in Candida yeast pathogens.</title>
        <authorList>
            <person name="Mixao V."/>
            <person name="Ksiezopolska E."/>
            <person name="Saus E."/>
            <person name="Boekhout T."/>
            <person name="Gacser A."/>
            <person name="Gabaldon T."/>
        </authorList>
    </citation>
    <scope>NUCLEOTIDE SEQUENCE [LARGE SCALE GENOMIC DNA]</scope>
    <source>
        <strain evidence="3 4">BP57</strain>
    </source>
</reference>
<feature type="compositionally biased region" description="Low complexity" evidence="1">
    <location>
        <begin position="96"/>
        <end position="105"/>
    </location>
</feature>
<dbReference type="OrthoDB" id="5953249at2759"/>
<feature type="region of interest" description="Disordered" evidence="1">
    <location>
        <begin position="51"/>
        <end position="105"/>
    </location>
</feature>
<evidence type="ECO:0000313" key="3">
    <source>
        <dbReference type="EMBL" id="KAG5417965.1"/>
    </source>
</evidence>
<organism evidence="3 4">
    <name type="scientific">Candida metapsilosis</name>
    <dbReference type="NCBI Taxonomy" id="273372"/>
    <lineage>
        <taxon>Eukaryota</taxon>
        <taxon>Fungi</taxon>
        <taxon>Dikarya</taxon>
        <taxon>Ascomycota</taxon>
        <taxon>Saccharomycotina</taxon>
        <taxon>Pichiomycetes</taxon>
        <taxon>Debaryomycetaceae</taxon>
        <taxon>Candida/Lodderomyces clade</taxon>
        <taxon>Candida</taxon>
    </lineage>
</organism>
<dbReference type="Pfam" id="PF21762">
    <property type="entry name" value="DEDDh_C"/>
    <property type="match status" value="1"/>
</dbReference>
<dbReference type="InterPro" id="IPR012337">
    <property type="entry name" value="RNaseH-like_sf"/>
</dbReference>
<dbReference type="Proteomes" id="UP000669133">
    <property type="component" value="Unassembled WGS sequence"/>
</dbReference>
<feature type="compositionally biased region" description="Low complexity" evidence="1">
    <location>
        <begin position="51"/>
        <end position="73"/>
    </location>
</feature>
<evidence type="ECO:0000256" key="1">
    <source>
        <dbReference type="SAM" id="MobiDB-lite"/>
    </source>
</evidence>
<protein>
    <recommendedName>
        <fullName evidence="2">Gfd2/YDR514C-like C-terminal domain-containing protein</fullName>
    </recommendedName>
</protein>
<dbReference type="AlphaFoldDB" id="A0A8H8DAJ9"/>
<name>A0A8H8DAJ9_9ASCO</name>
<evidence type="ECO:0000313" key="4">
    <source>
        <dbReference type="Proteomes" id="UP000669133"/>
    </source>
</evidence>
<feature type="compositionally biased region" description="Basic residues" evidence="1">
    <location>
        <begin position="438"/>
        <end position="451"/>
    </location>
</feature>